<protein>
    <recommendedName>
        <fullName evidence="1">DUF7824 domain-containing protein</fullName>
    </recommendedName>
</protein>
<dbReference type="OrthoDB" id="8481515at2"/>
<dbReference type="InterPro" id="IPR016024">
    <property type="entry name" value="ARM-type_fold"/>
</dbReference>
<dbReference type="RefSeq" id="WP_105329600.1">
    <property type="nucleotide sequence ID" value="NZ_PUHY01000006.1"/>
</dbReference>
<sequence length="1063" mass="119771">MIDALETAILSGDRQQVVQVLASASEEERAAALRPVMIRWLALNQTLNASQYCDFNLNSDDPEVVTKRGEFEAKKVFDRNPRQGDSASGLVQLTWFGLTDLKHCTQEPYILRFEKECAQILADRSPPWLDQWIKEVERTKAPYKITPVPTTYWVALYEQGFLKQLDRRFVGREDHRLGLTPAYAENREATERIFRELPQVLEQVYDVPGDSEEWMRREEWEPIIDWLVEENLLDRKRIVTNALNAMLSTPFRRAHRQHCFYFVNAAIRPSNAESIAVLAACQPQWFTLLADAQAATSSWALEQLLLLEKNDKLDDANAVLELPQIFHHKSKPLAKKAVSFLGRLARKVPFRNDAVRGLTFALTHPAREVQEAASQLLGNLLGDCDTETIEAIRRQQETIPPTLQKQLEEILPVAPVSAIASSATTCAAAKKSSLGLGDRAARIRALPPAVAQRFRLNEALAALESGKLAEPGTWRMTHVRVLDQYPRLAPIESLEELVRITSAAVETYDDPDLADRIVEAITRLRDDRPAHFSALTASLRDRVCQGNTLRPKQGITGNYACQALGRLIAAWLGGRLKLSFNATRDSSDVTSSTEFPLAQLWWAISERLASNTAYPLLSAATHHGGWIDPRVWVQRLETLEGDQADILEQDLCRSMLRLAPDRRDEAWQLVVKDTCQVSSRMTKLASFVLEPGKSLAAYHADDTWPLTVWIAAIRARDPWMDMADVLSSEQIAEVPTELWKLPDAWRPANYHWQAIPVTRGGTRANRIESSPVRTEDRDSRETELTRLSEVHGDLQARIREQSTDIKEASRAFREVVQAEKEFFHQHGFLTAQLNYVRYAAAPSHFYASQAGEWPMKLDWYWSAATIALARHISCNGKPEEAYSQFLLPLLEVDRCVTPMAARALWIATANKDSGNQAIAIEVWLELIASDRCETQTLIDAWEDVLAGGWMNLNHLSEVLQQVAATSTLAAWRIAHLLAEFLVRQAKFPRDVDQVLIALNECHEKLGLAVTDTLHEKLSAIKSGKAKQSVQTLMARENQPSVDQADALLQVLDARLARAERNIL</sequence>
<gene>
    <name evidence="2" type="ORF">C5Y83_10395</name>
</gene>
<dbReference type="InterPro" id="IPR011989">
    <property type="entry name" value="ARM-like"/>
</dbReference>
<dbReference type="EMBL" id="PUHY01000006">
    <property type="protein sequence ID" value="PQO36310.1"/>
    <property type="molecule type" value="Genomic_DNA"/>
</dbReference>
<name>A0A2S8FW77_9BACT</name>
<dbReference type="Proteomes" id="UP000238322">
    <property type="component" value="Unassembled WGS sequence"/>
</dbReference>
<organism evidence="2 3">
    <name type="scientific">Blastopirellula marina</name>
    <dbReference type="NCBI Taxonomy" id="124"/>
    <lineage>
        <taxon>Bacteria</taxon>
        <taxon>Pseudomonadati</taxon>
        <taxon>Planctomycetota</taxon>
        <taxon>Planctomycetia</taxon>
        <taxon>Pirellulales</taxon>
        <taxon>Pirellulaceae</taxon>
        <taxon>Blastopirellula</taxon>
    </lineage>
</organism>
<dbReference type="Pfam" id="PF25148">
    <property type="entry name" value="DUF7824"/>
    <property type="match status" value="1"/>
</dbReference>
<comment type="caution">
    <text evidence="2">The sequence shown here is derived from an EMBL/GenBank/DDBJ whole genome shotgun (WGS) entry which is preliminary data.</text>
</comment>
<proteinExistence type="predicted"/>
<reference evidence="2 3" key="1">
    <citation type="submission" date="2018-02" db="EMBL/GenBank/DDBJ databases">
        <title>Comparative genomes isolates from brazilian mangrove.</title>
        <authorList>
            <person name="Araujo J.E."/>
            <person name="Taketani R.G."/>
            <person name="Silva M.C.P."/>
            <person name="Loureco M.V."/>
            <person name="Andreote F.D."/>
        </authorList>
    </citation>
    <scope>NUCLEOTIDE SEQUENCE [LARGE SCALE GENOMIC DNA]</scope>
    <source>
        <strain evidence="2 3">Hex-1 MGV</strain>
    </source>
</reference>
<accession>A0A2S8FW77</accession>
<evidence type="ECO:0000259" key="1">
    <source>
        <dbReference type="Pfam" id="PF25148"/>
    </source>
</evidence>
<dbReference type="AlphaFoldDB" id="A0A2S8FW77"/>
<evidence type="ECO:0000313" key="3">
    <source>
        <dbReference type="Proteomes" id="UP000238322"/>
    </source>
</evidence>
<evidence type="ECO:0000313" key="2">
    <source>
        <dbReference type="EMBL" id="PQO36310.1"/>
    </source>
</evidence>
<dbReference type="Gene3D" id="1.25.10.10">
    <property type="entry name" value="Leucine-rich Repeat Variant"/>
    <property type="match status" value="1"/>
</dbReference>
<dbReference type="InterPro" id="IPR056726">
    <property type="entry name" value="DUF7824"/>
</dbReference>
<feature type="domain" description="DUF7824" evidence="1">
    <location>
        <begin position="490"/>
        <end position="719"/>
    </location>
</feature>
<dbReference type="SUPFAM" id="SSF48371">
    <property type="entry name" value="ARM repeat"/>
    <property type="match status" value="1"/>
</dbReference>